<dbReference type="RefSeq" id="WP_073139276.1">
    <property type="nucleotide sequence ID" value="NZ_FQWQ01000003.1"/>
</dbReference>
<dbReference type="InterPro" id="IPR038084">
    <property type="entry name" value="PduO/GlcC-like_sf"/>
</dbReference>
<dbReference type="Pfam" id="PF03928">
    <property type="entry name" value="HbpS-like"/>
    <property type="match status" value="1"/>
</dbReference>
<dbReference type="SUPFAM" id="SSF143744">
    <property type="entry name" value="GlcG-like"/>
    <property type="match status" value="1"/>
</dbReference>
<evidence type="ECO:0000313" key="2">
    <source>
        <dbReference type="EMBL" id="SHH65466.1"/>
    </source>
</evidence>
<dbReference type="Proteomes" id="UP000184212">
    <property type="component" value="Unassembled WGS sequence"/>
</dbReference>
<dbReference type="InterPro" id="IPR005624">
    <property type="entry name" value="PduO/GlcC-like"/>
</dbReference>
<evidence type="ECO:0000313" key="3">
    <source>
        <dbReference type="Proteomes" id="UP000184212"/>
    </source>
</evidence>
<dbReference type="EMBL" id="FQWQ01000003">
    <property type="protein sequence ID" value="SHH65466.1"/>
    <property type="molecule type" value="Genomic_DNA"/>
</dbReference>
<feature type="signal peptide" evidence="1">
    <location>
        <begin position="1"/>
        <end position="20"/>
    </location>
</feature>
<dbReference type="PANTHER" id="PTHR34309">
    <property type="entry name" value="SLR1406 PROTEIN"/>
    <property type="match status" value="1"/>
</dbReference>
<sequence>MKTTLILALLAITISVTAQTQTKPAVAYGPSITLDAAKKITAAAEAFAVSKQYTVVVAIVDTGGNLVMLTKMDNTQLGSIEVAIGKAKTANNFKRPTKAFEDVVAGGGAGLKVLGLNVVPVEGGEPIFSADGKIIGAIGVSGMTSAQDGEVVKAALGTK</sequence>
<keyword evidence="1" id="KW-0732">Signal</keyword>
<protein>
    <submittedName>
        <fullName evidence="2">Uncharacterized conserved protein GlcG, DUF336 family</fullName>
    </submittedName>
</protein>
<dbReference type="OrthoDB" id="9778896at2"/>
<name>A0A1M5URB0_9BACT</name>
<dbReference type="Gene3D" id="3.30.450.150">
    <property type="entry name" value="Haem-degrading domain"/>
    <property type="match status" value="1"/>
</dbReference>
<keyword evidence="3" id="KW-1185">Reference proteome</keyword>
<dbReference type="PANTHER" id="PTHR34309:SF1">
    <property type="entry name" value="PROTEIN GLCG"/>
    <property type="match status" value="1"/>
</dbReference>
<dbReference type="AlphaFoldDB" id="A0A1M5URB0"/>
<gene>
    <name evidence="2" type="ORF">SAMN04488109_4855</name>
</gene>
<dbReference type="InterPro" id="IPR052517">
    <property type="entry name" value="GlcG_carb_metab_protein"/>
</dbReference>
<evidence type="ECO:0000256" key="1">
    <source>
        <dbReference type="SAM" id="SignalP"/>
    </source>
</evidence>
<dbReference type="STRING" id="947013.SAMN04488109_4855"/>
<proteinExistence type="predicted"/>
<reference evidence="2 3" key="1">
    <citation type="submission" date="2016-11" db="EMBL/GenBank/DDBJ databases">
        <authorList>
            <person name="Jaros S."/>
            <person name="Januszkiewicz K."/>
            <person name="Wedrychowicz H."/>
        </authorList>
    </citation>
    <scope>NUCLEOTIDE SEQUENCE [LARGE SCALE GENOMIC DNA]</scope>
    <source>
        <strain evidence="2 3">DSM 24574</strain>
    </source>
</reference>
<organism evidence="2 3">
    <name type="scientific">Chryseolinea serpens</name>
    <dbReference type="NCBI Taxonomy" id="947013"/>
    <lineage>
        <taxon>Bacteria</taxon>
        <taxon>Pseudomonadati</taxon>
        <taxon>Bacteroidota</taxon>
        <taxon>Cytophagia</taxon>
        <taxon>Cytophagales</taxon>
        <taxon>Fulvivirgaceae</taxon>
        <taxon>Chryseolinea</taxon>
    </lineage>
</organism>
<accession>A0A1M5URB0</accession>
<feature type="chain" id="PRO_5009914252" evidence="1">
    <location>
        <begin position="21"/>
        <end position="159"/>
    </location>
</feature>